<protein>
    <submittedName>
        <fullName evidence="1">Uncharacterized protein</fullName>
    </submittedName>
</protein>
<proteinExistence type="predicted"/>
<dbReference type="EMBL" id="JAKFHA010000047">
    <property type="protein sequence ID" value="MCF2533316.1"/>
    <property type="molecule type" value="Genomic_DNA"/>
</dbReference>
<accession>A0AA41Q9M9</accession>
<organism evidence="1 2">
    <name type="scientific">Yinghuangia soli</name>
    <dbReference type="NCBI Taxonomy" id="2908204"/>
    <lineage>
        <taxon>Bacteria</taxon>
        <taxon>Bacillati</taxon>
        <taxon>Actinomycetota</taxon>
        <taxon>Actinomycetes</taxon>
        <taxon>Kitasatosporales</taxon>
        <taxon>Streptomycetaceae</taxon>
        <taxon>Yinghuangia</taxon>
    </lineage>
</organism>
<name>A0AA41Q9M9_9ACTN</name>
<gene>
    <name evidence="1" type="ORF">LZ495_39705</name>
</gene>
<dbReference type="AlphaFoldDB" id="A0AA41Q9M9"/>
<dbReference type="Proteomes" id="UP001165378">
    <property type="component" value="Unassembled WGS sequence"/>
</dbReference>
<comment type="caution">
    <text evidence="1">The sequence shown here is derived from an EMBL/GenBank/DDBJ whole genome shotgun (WGS) entry which is preliminary data.</text>
</comment>
<dbReference type="RefSeq" id="WP_235058091.1">
    <property type="nucleotide sequence ID" value="NZ_JAKFHA010000047.1"/>
</dbReference>
<sequence>MSQSSNMPEELAGQMPRQHHYGVAHVILPKFVLEHGMVFATFALSGRLESVLHEMWAEAASVVPRGKRVAPDGLGFRLFWGRKKQQLVLITFPPPQKATEAHFAAVFFDRSFKARYFTLERTVSEASADATVLGEWTAAGHANLGGGPVADPEAFVKAVGRLVRVRRWKWLRPDQYADQRSAARIMLGMDPE</sequence>
<reference evidence="1" key="1">
    <citation type="submission" date="2022-01" db="EMBL/GenBank/DDBJ databases">
        <title>Genome-Based Taxonomic Classification of the Phylum Actinobacteria.</title>
        <authorList>
            <person name="Gao Y."/>
        </authorList>
    </citation>
    <scope>NUCLEOTIDE SEQUENCE</scope>
    <source>
        <strain evidence="1">KLBMP 8922</strain>
    </source>
</reference>
<evidence type="ECO:0000313" key="1">
    <source>
        <dbReference type="EMBL" id="MCF2533316.1"/>
    </source>
</evidence>
<evidence type="ECO:0000313" key="2">
    <source>
        <dbReference type="Proteomes" id="UP001165378"/>
    </source>
</evidence>
<keyword evidence="2" id="KW-1185">Reference proteome</keyword>